<reference evidence="1" key="1">
    <citation type="submission" date="2019-12" db="EMBL/GenBank/DDBJ databases">
        <title>High-Quality draft genome sequences of three cyanobacteria isolated from the limestone walls of the Old Cathedral of Coimbra.</title>
        <authorList>
            <person name="Tiago I."/>
            <person name="Soares F."/>
            <person name="Portugal A."/>
        </authorList>
    </citation>
    <scope>NUCLEOTIDE SEQUENCE [LARGE SCALE GENOMIC DNA]</scope>
    <source>
        <strain evidence="1">C</strain>
    </source>
</reference>
<evidence type="ECO:0000313" key="2">
    <source>
        <dbReference type="Proteomes" id="UP000607397"/>
    </source>
</evidence>
<dbReference type="AlphaFoldDB" id="A0A8K2A7K2"/>
<organism evidence="1 2">
    <name type="scientific">Petrachloros mirabilis ULC683</name>
    <dbReference type="NCBI Taxonomy" id="2781853"/>
    <lineage>
        <taxon>Bacteria</taxon>
        <taxon>Bacillati</taxon>
        <taxon>Cyanobacteriota</taxon>
        <taxon>Cyanophyceae</taxon>
        <taxon>Synechococcales</taxon>
        <taxon>Petrachlorosaceae</taxon>
        <taxon>Petrachloros</taxon>
        <taxon>Petrachloros mirabilis</taxon>
    </lineage>
</organism>
<comment type="caution">
    <text evidence="1">The sequence shown here is derived from an EMBL/GenBank/DDBJ whole genome shotgun (WGS) entry which is preliminary data.</text>
</comment>
<gene>
    <name evidence="1" type="ORF">GS597_10845</name>
</gene>
<proteinExistence type="predicted"/>
<name>A0A8K2A7K2_9CYAN</name>
<protein>
    <submittedName>
        <fullName evidence="1">Uncharacterized protein</fullName>
    </submittedName>
</protein>
<sequence>MRCAVISQAGQIIARGRLILHRGEGDELRLDLQTDGGRLIQGGLIGEDGDMAEASQALFRQFFQVWGFSNMTLKITIS</sequence>
<dbReference type="EMBL" id="WVIC01000019">
    <property type="protein sequence ID" value="NCJ06996.1"/>
    <property type="molecule type" value="Genomic_DNA"/>
</dbReference>
<accession>A0A8K2A7K2</accession>
<dbReference type="RefSeq" id="WP_161825473.1">
    <property type="nucleotide sequence ID" value="NZ_WVIC01000019.1"/>
</dbReference>
<dbReference type="Proteomes" id="UP000607397">
    <property type="component" value="Unassembled WGS sequence"/>
</dbReference>
<evidence type="ECO:0000313" key="1">
    <source>
        <dbReference type="EMBL" id="NCJ06996.1"/>
    </source>
</evidence>
<keyword evidence="2" id="KW-1185">Reference proteome</keyword>